<sequence length="366" mass="40675">MGDMTPEVVTFLALPALPPPSGVTPNFDNPPNQNGLAMGVTTFLTLILKLCFLLRLYARFWVGERINIEEILMIVAYGLYWGTAYAAYSLINAPGYYVHTWDIHLADLVHPLYLVLVYGCCYSIVLPLIKTAILLDWCRVFVPGERLKSPFWWGCIALVTVQSIWSVAIIWSLHMNWQRRLGVSVIFGVGTIGSISACFRLTYSITLAEDADSVYILGPLIFWACAEMTSCFFILSVPCLPALIKQYREGGRSVKELGSSKTSTGPTNSISTPSRQRRSGSHQMQVLKPGMSMKSDPYHKIREEDVSAGKLKPSESQEQLHEGVKGFQVTRETQVGVVNNLDSPAPSEAEDDDTAPWTRFKSVRGV</sequence>
<reference evidence="9" key="1">
    <citation type="submission" date="2023-06" db="EMBL/GenBank/DDBJ databases">
        <title>Genome-scale phylogeny and comparative genomics of the fungal order Sordariales.</title>
        <authorList>
            <consortium name="Lawrence Berkeley National Laboratory"/>
            <person name="Hensen N."/>
            <person name="Bonometti L."/>
            <person name="Westerberg I."/>
            <person name="Brannstrom I.O."/>
            <person name="Guillou S."/>
            <person name="Cros-Aarteil S."/>
            <person name="Calhoun S."/>
            <person name="Haridas S."/>
            <person name="Kuo A."/>
            <person name="Mondo S."/>
            <person name="Pangilinan J."/>
            <person name="Riley R."/>
            <person name="LaButti K."/>
            <person name="Andreopoulos B."/>
            <person name="Lipzen A."/>
            <person name="Chen C."/>
            <person name="Yanf M."/>
            <person name="Daum C."/>
            <person name="Ng V."/>
            <person name="Clum A."/>
            <person name="Steindorff A."/>
            <person name="Ohm R."/>
            <person name="Martin F."/>
            <person name="Silar P."/>
            <person name="Natvig D."/>
            <person name="Lalanne C."/>
            <person name="Gautier V."/>
            <person name="Ament-velasquez S.L."/>
            <person name="Kruys A."/>
            <person name="Hutchinson M.I."/>
            <person name="Powell A.J."/>
            <person name="Barry K."/>
            <person name="Miller A.N."/>
            <person name="Grigoriev I.V."/>
            <person name="Debuchy R."/>
            <person name="Gladieux P."/>
            <person name="Thoren M.H."/>
            <person name="Johannesson H."/>
        </authorList>
    </citation>
    <scope>NUCLEOTIDE SEQUENCE</scope>
    <source>
        <strain evidence="9">SMH3391-2</strain>
    </source>
</reference>
<feature type="transmembrane region" description="Helical" evidence="7">
    <location>
        <begin position="183"/>
        <end position="202"/>
    </location>
</feature>
<gene>
    <name evidence="9" type="ORF">B0T17DRAFT_508048</name>
</gene>
<proteinExistence type="inferred from homology"/>
<dbReference type="GO" id="GO:0016020">
    <property type="term" value="C:membrane"/>
    <property type="evidence" value="ECO:0007669"/>
    <property type="project" value="UniProtKB-SubCell"/>
</dbReference>
<feature type="region of interest" description="Disordered" evidence="6">
    <location>
        <begin position="339"/>
        <end position="366"/>
    </location>
</feature>
<evidence type="ECO:0000256" key="1">
    <source>
        <dbReference type="ARBA" id="ARBA00004141"/>
    </source>
</evidence>
<feature type="region of interest" description="Disordered" evidence="6">
    <location>
        <begin position="255"/>
        <end position="298"/>
    </location>
</feature>
<feature type="transmembrane region" description="Helical" evidence="7">
    <location>
        <begin position="150"/>
        <end position="171"/>
    </location>
</feature>
<evidence type="ECO:0000256" key="4">
    <source>
        <dbReference type="ARBA" id="ARBA00023136"/>
    </source>
</evidence>
<feature type="transmembrane region" description="Helical" evidence="7">
    <location>
        <begin position="36"/>
        <end position="58"/>
    </location>
</feature>
<dbReference type="EMBL" id="JAULSR010000003">
    <property type="protein sequence ID" value="KAK0625028.1"/>
    <property type="molecule type" value="Genomic_DNA"/>
</dbReference>
<comment type="similarity">
    <text evidence="5">Belongs to the SAT4 family.</text>
</comment>
<dbReference type="AlphaFoldDB" id="A0AA40C5H9"/>
<organism evidence="9 10">
    <name type="scientific">Bombardia bombarda</name>
    <dbReference type="NCBI Taxonomy" id="252184"/>
    <lineage>
        <taxon>Eukaryota</taxon>
        <taxon>Fungi</taxon>
        <taxon>Dikarya</taxon>
        <taxon>Ascomycota</taxon>
        <taxon>Pezizomycotina</taxon>
        <taxon>Sordariomycetes</taxon>
        <taxon>Sordariomycetidae</taxon>
        <taxon>Sordariales</taxon>
        <taxon>Lasiosphaeriaceae</taxon>
        <taxon>Bombardia</taxon>
    </lineage>
</organism>
<dbReference type="PANTHER" id="PTHR33048">
    <property type="entry name" value="PTH11-LIKE INTEGRAL MEMBRANE PROTEIN (AFU_ORTHOLOGUE AFUA_5G11245)"/>
    <property type="match status" value="1"/>
</dbReference>
<evidence type="ECO:0000313" key="9">
    <source>
        <dbReference type="EMBL" id="KAK0625028.1"/>
    </source>
</evidence>
<dbReference type="InterPro" id="IPR049326">
    <property type="entry name" value="Rhodopsin_dom_fungi"/>
</dbReference>
<dbReference type="Pfam" id="PF20684">
    <property type="entry name" value="Fung_rhodopsin"/>
    <property type="match status" value="1"/>
</dbReference>
<feature type="transmembrane region" description="Helical" evidence="7">
    <location>
        <begin position="111"/>
        <end position="129"/>
    </location>
</feature>
<feature type="compositionally biased region" description="Polar residues" evidence="6">
    <location>
        <begin position="259"/>
        <end position="274"/>
    </location>
</feature>
<dbReference type="InterPro" id="IPR052337">
    <property type="entry name" value="SAT4-like"/>
</dbReference>
<feature type="transmembrane region" description="Helical" evidence="7">
    <location>
        <begin position="214"/>
        <end position="235"/>
    </location>
</feature>
<evidence type="ECO:0000313" key="10">
    <source>
        <dbReference type="Proteomes" id="UP001174934"/>
    </source>
</evidence>
<evidence type="ECO:0000259" key="8">
    <source>
        <dbReference type="Pfam" id="PF20684"/>
    </source>
</evidence>
<keyword evidence="2 7" id="KW-0812">Transmembrane</keyword>
<protein>
    <recommendedName>
        <fullName evidence="8">Rhodopsin domain-containing protein</fullName>
    </recommendedName>
</protein>
<dbReference type="PANTHER" id="PTHR33048:SF47">
    <property type="entry name" value="INTEGRAL MEMBRANE PROTEIN-RELATED"/>
    <property type="match status" value="1"/>
</dbReference>
<accession>A0AA40C5H9</accession>
<name>A0AA40C5H9_9PEZI</name>
<feature type="transmembrane region" description="Helical" evidence="7">
    <location>
        <begin position="70"/>
        <end position="91"/>
    </location>
</feature>
<feature type="domain" description="Rhodopsin" evidence="8">
    <location>
        <begin position="54"/>
        <end position="169"/>
    </location>
</feature>
<evidence type="ECO:0000256" key="6">
    <source>
        <dbReference type="SAM" id="MobiDB-lite"/>
    </source>
</evidence>
<evidence type="ECO:0000256" key="5">
    <source>
        <dbReference type="ARBA" id="ARBA00038359"/>
    </source>
</evidence>
<keyword evidence="4 7" id="KW-0472">Membrane</keyword>
<comment type="caution">
    <text evidence="9">The sequence shown here is derived from an EMBL/GenBank/DDBJ whole genome shotgun (WGS) entry which is preliminary data.</text>
</comment>
<comment type="subcellular location">
    <subcellularLocation>
        <location evidence="1">Membrane</location>
        <topology evidence="1">Multi-pass membrane protein</topology>
    </subcellularLocation>
</comment>
<dbReference type="Proteomes" id="UP001174934">
    <property type="component" value="Unassembled WGS sequence"/>
</dbReference>
<evidence type="ECO:0000256" key="2">
    <source>
        <dbReference type="ARBA" id="ARBA00022692"/>
    </source>
</evidence>
<keyword evidence="3 7" id="KW-1133">Transmembrane helix</keyword>
<evidence type="ECO:0000256" key="7">
    <source>
        <dbReference type="SAM" id="Phobius"/>
    </source>
</evidence>
<keyword evidence="10" id="KW-1185">Reference proteome</keyword>
<evidence type="ECO:0000256" key="3">
    <source>
        <dbReference type="ARBA" id="ARBA00022989"/>
    </source>
</evidence>